<dbReference type="InterPro" id="IPR009057">
    <property type="entry name" value="Homeodomain-like_sf"/>
</dbReference>
<dbReference type="Gene3D" id="1.10.10.60">
    <property type="entry name" value="Homeodomain-like"/>
    <property type="match status" value="1"/>
</dbReference>
<dbReference type="Proteomes" id="UP001501411">
    <property type="component" value="Unassembled WGS sequence"/>
</dbReference>
<name>A0ABP9BS93_9SPHI</name>
<evidence type="ECO:0000313" key="5">
    <source>
        <dbReference type="EMBL" id="GAA4798481.1"/>
    </source>
</evidence>
<evidence type="ECO:0000259" key="4">
    <source>
        <dbReference type="PROSITE" id="PS01124"/>
    </source>
</evidence>
<comment type="caution">
    <text evidence="5">The sequence shown here is derived from an EMBL/GenBank/DDBJ whole genome shotgun (WGS) entry which is preliminary data.</text>
</comment>
<evidence type="ECO:0000256" key="3">
    <source>
        <dbReference type="ARBA" id="ARBA00023163"/>
    </source>
</evidence>
<keyword evidence="2" id="KW-0238">DNA-binding</keyword>
<evidence type="ECO:0000256" key="1">
    <source>
        <dbReference type="ARBA" id="ARBA00023015"/>
    </source>
</evidence>
<proteinExistence type="predicted"/>
<keyword evidence="3" id="KW-0804">Transcription</keyword>
<protein>
    <recommendedName>
        <fullName evidence="4">HTH araC/xylS-type domain-containing protein</fullName>
    </recommendedName>
</protein>
<dbReference type="PROSITE" id="PS01124">
    <property type="entry name" value="HTH_ARAC_FAMILY_2"/>
    <property type="match status" value="1"/>
</dbReference>
<evidence type="ECO:0000313" key="6">
    <source>
        <dbReference type="Proteomes" id="UP001501411"/>
    </source>
</evidence>
<sequence>MPLEKIIYIYPLPSNNSIHMQREEQITAAYFDLLDQHLDDLLTGKAMQMFELNQIADRLSVPHKQLIQLMKKQYGQHPCFFYDQKILDKSKQLLRDSDWPVAKIALRLTYDPSNFSKFFKKYTQQTPGQFRRQAYLEKSKKEKSSP</sequence>
<dbReference type="SUPFAM" id="SSF46689">
    <property type="entry name" value="Homeodomain-like"/>
    <property type="match status" value="1"/>
</dbReference>
<feature type="domain" description="HTH araC/xylS-type" evidence="4">
    <location>
        <begin position="36"/>
        <end position="133"/>
    </location>
</feature>
<dbReference type="SMART" id="SM00342">
    <property type="entry name" value="HTH_ARAC"/>
    <property type="match status" value="1"/>
</dbReference>
<evidence type="ECO:0000256" key="2">
    <source>
        <dbReference type="ARBA" id="ARBA00023125"/>
    </source>
</evidence>
<reference evidence="6" key="1">
    <citation type="journal article" date="2019" name="Int. J. Syst. Evol. Microbiol.">
        <title>The Global Catalogue of Microorganisms (GCM) 10K type strain sequencing project: providing services to taxonomists for standard genome sequencing and annotation.</title>
        <authorList>
            <consortium name="The Broad Institute Genomics Platform"/>
            <consortium name="The Broad Institute Genome Sequencing Center for Infectious Disease"/>
            <person name="Wu L."/>
            <person name="Ma J."/>
        </authorList>
    </citation>
    <scope>NUCLEOTIDE SEQUENCE [LARGE SCALE GENOMIC DNA]</scope>
    <source>
        <strain evidence="6">JCM 18200</strain>
    </source>
</reference>
<dbReference type="Pfam" id="PF12833">
    <property type="entry name" value="HTH_18"/>
    <property type="match status" value="1"/>
</dbReference>
<dbReference type="PANTHER" id="PTHR43280">
    <property type="entry name" value="ARAC-FAMILY TRANSCRIPTIONAL REGULATOR"/>
    <property type="match status" value="1"/>
</dbReference>
<keyword evidence="6" id="KW-1185">Reference proteome</keyword>
<organism evidence="5 6">
    <name type="scientific">Olivibacter ginsenosidimutans</name>
    <dbReference type="NCBI Taxonomy" id="1176537"/>
    <lineage>
        <taxon>Bacteria</taxon>
        <taxon>Pseudomonadati</taxon>
        <taxon>Bacteroidota</taxon>
        <taxon>Sphingobacteriia</taxon>
        <taxon>Sphingobacteriales</taxon>
        <taxon>Sphingobacteriaceae</taxon>
        <taxon>Olivibacter</taxon>
    </lineage>
</organism>
<dbReference type="PANTHER" id="PTHR43280:SF2">
    <property type="entry name" value="HTH-TYPE TRANSCRIPTIONAL REGULATOR EXSA"/>
    <property type="match status" value="1"/>
</dbReference>
<accession>A0ABP9BS93</accession>
<dbReference type="InterPro" id="IPR018060">
    <property type="entry name" value="HTH_AraC"/>
</dbReference>
<keyword evidence="1" id="KW-0805">Transcription regulation</keyword>
<dbReference type="EMBL" id="BAABIQ010000039">
    <property type="protein sequence ID" value="GAA4798481.1"/>
    <property type="molecule type" value="Genomic_DNA"/>
</dbReference>
<gene>
    <name evidence="5" type="ORF">GCM10023231_29060</name>
</gene>